<reference evidence="8 9" key="1">
    <citation type="submission" date="2012-05" db="EMBL/GenBank/DDBJ databases">
        <authorList>
            <person name="Weinstock G."/>
            <person name="Sodergren E."/>
            <person name="Lobos E.A."/>
            <person name="Fulton L."/>
            <person name="Fulton R."/>
            <person name="Courtney L."/>
            <person name="Fronick C."/>
            <person name="O'Laughlin M."/>
            <person name="Godfrey J."/>
            <person name="Wilson R.M."/>
            <person name="Miner T."/>
            <person name="Farmer C."/>
            <person name="Delehaunty K."/>
            <person name="Cordes M."/>
            <person name="Minx P."/>
            <person name="Tomlinson C."/>
            <person name="Chen J."/>
            <person name="Wollam A."/>
            <person name="Pepin K.H."/>
            <person name="Bhonagiri V."/>
            <person name="Zhang X."/>
            <person name="Suruliraj S."/>
            <person name="Warren W."/>
            <person name="Mitreva M."/>
            <person name="Mardis E.R."/>
            <person name="Wilson R.K."/>
        </authorList>
    </citation>
    <scope>NUCLEOTIDE SEQUENCE [LARGE SCALE GENOMIC DNA]</scope>
    <source>
        <strain evidence="8 9">F0055</strain>
    </source>
</reference>
<dbReference type="PANTHER" id="PTHR43399:SF4">
    <property type="entry name" value="CELL WALL-ASSOCIATED PROTEASE"/>
    <property type="match status" value="1"/>
</dbReference>
<dbReference type="PATRIC" id="fig|1127699.3.peg.1980"/>
<feature type="chain" id="PRO_5003954150" evidence="6">
    <location>
        <begin position="24"/>
        <end position="518"/>
    </location>
</feature>
<evidence type="ECO:0000313" key="9">
    <source>
        <dbReference type="Proteomes" id="UP000010433"/>
    </source>
</evidence>
<dbReference type="GO" id="GO:0006508">
    <property type="term" value="P:proteolysis"/>
    <property type="evidence" value="ECO:0007669"/>
    <property type="project" value="UniProtKB-KW"/>
</dbReference>
<keyword evidence="6" id="KW-0732">Signal</keyword>
<comment type="caution">
    <text evidence="8">The sequence shown here is derived from an EMBL/GenBank/DDBJ whole genome shotgun (WGS) entry which is preliminary data.</text>
</comment>
<dbReference type="InterPro" id="IPR051048">
    <property type="entry name" value="Peptidase_S8/S53_subtilisin"/>
</dbReference>
<organism evidence="8 9">
    <name type="scientific">Hoylesella saccharolytica F0055</name>
    <dbReference type="NCBI Taxonomy" id="1127699"/>
    <lineage>
        <taxon>Bacteria</taxon>
        <taxon>Pseudomonadati</taxon>
        <taxon>Bacteroidota</taxon>
        <taxon>Bacteroidia</taxon>
        <taxon>Bacteroidales</taxon>
        <taxon>Prevotellaceae</taxon>
        <taxon>Hoylesella</taxon>
    </lineage>
</organism>
<dbReference type="InterPro" id="IPR036852">
    <property type="entry name" value="Peptidase_S8/S53_dom_sf"/>
</dbReference>
<evidence type="ECO:0000259" key="7">
    <source>
        <dbReference type="Pfam" id="PF00082"/>
    </source>
</evidence>
<evidence type="ECO:0000256" key="2">
    <source>
        <dbReference type="ARBA" id="ARBA00022670"/>
    </source>
</evidence>
<dbReference type="PROSITE" id="PS00138">
    <property type="entry name" value="SUBTILASE_SER"/>
    <property type="match status" value="1"/>
</dbReference>
<evidence type="ECO:0000256" key="6">
    <source>
        <dbReference type="SAM" id="SignalP"/>
    </source>
</evidence>
<evidence type="ECO:0000313" key="8">
    <source>
        <dbReference type="EMBL" id="EKX97249.1"/>
    </source>
</evidence>
<dbReference type="InterPro" id="IPR000209">
    <property type="entry name" value="Peptidase_S8/S53_dom"/>
</dbReference>
<feature type="active site" description="Charge relay system" evidence="5">
    <location>
        <position position="455"/>
    </location>
</feature>
<feature type="signal peptide" evidence="6">
    <location>
        <begin position="1"/>
        <end position="23"/>
    </location>
</feature>
<dbReference type="Pfam" id="PF00082">
    <property type="entry name" value="Peptidase_S8"/>
    <property type="match status" value="1"/>
</dbReference>
<dbReference type="STRING" id="1127699.HMPREF9151_02167"/>
<dbReference type="OrthoDB" id="9798386at2"/>
<feature type="active site" description="Charge relay system" evidence="5">
    <location>
        <position position="70"/>
    </location>
</feature>
<keyword evidence="3 5" id="KW-0378">Hydrolase</keyword>
<dbReference type="PROSITE" id="PS51892">
    <property type="entry name" value="SUBTILASE"/>
    <property type="match status" value="1"/>
</dbReference>
<dbReference type="HOGENOM" id="CLU_022359_0_0_10"/>
<dbReference type="SUPFAM" id="SSF52743">
    <property type="entry name" value="Subtilisin-like"/>
    <property type="match status" value="1"/>
</dbReference>
<dbReference type="Proteomes" id="UP000010433">
    <property type="component" value="Unassembled WGS sequence"/>
</dbReference>
<dbReference type="PROSITE" id="PS00137">
    <property type="entry name" value="SUBTILASE_HIS"/>
    <property type="match status" value="1"/>
</dbReference>
<comment type="similarity">
    <text evidence="1 5">Belongs to the peptidase S8 family.</text>
</comment>
<dbReference type="PANTHER" id="PTHR43399">
    <property type="entry name" value="SUBTILISIN-RELATED"/>
    <property type="match status" value="1"/>
</dbReference>
<evidence type="ECO:0000256" key="4">
    <source>
        <dbReference type="ARBA" id="ARBA00022825"/>
    </source>
</evidence>
<keyword evidence="9" id="KW-1185">Reference proteome</keyword>
<accession>L1N1V9</accession>
<gene>
    <name evidence="8" type="ORF">HMPREF9151_02167</name>
</gene>
<dbReference type="EMBL" id="AMEP01000142">
    <property type="protein sequence ID" value="EKX97249.1"/>
    <property type="molecule type" value="Genomic_DNA"/>
</dbReference>
<evidence type="ECO:0000256" key="3">
    <source>
        <dbReference type="ARBA" id="ARBA00022801"/>
    </source>
</evidence>
<keyword evidence="4 5" id="KW-0720">Serine protease</keyword>
<dbReference type="PRINTS" id="PR00723">
    <property type="entry name" value="SUBTILISIN"/>
</dbReference>
<dbReference type="Gene3D" id="3.40.50.200">
    <property type="entry name" value="Peptidase S8/S53 domain"/>
    <property type="match status" value="2"/>
</dbReference>
<keyword evidence="2 5" id="KW-0645">Protease</keyword>
<feature type="domain" description="Peptidase S8/S53" evidence="7">
    <location>
        <begin position="63"/>
        <end position="488"/>
    </location>
</feature>
<name>L1N1V9_9BACT</name>
<dbReference type="InterPro" id="IPR015500">
    <property type="entry name" value="Peptidase_S8_subtilisin-rel"/>
</dbReference>
<sequence length="518" mass="57535">MRHRIQLLILGFFLVLESLFAAAQTENTPSTNWYRVYSDSVQGINLDAAMRYLSVSKLKPKGKVVVGVIDSGVDTTSIDLKSALWVNQKEIPGDGIDNDRNGYTDDVHGWNFLGTKDGSFQMTSAGTEEYRQFKRLYPKYKSLIREQAVDKNEFDFYQRMKKKAGITGYLKFYQYAQAKHNQLLKVDSALRLHFHIDTLQVAQVMRMESADSVFQKALQALYVDLMKVDKEMKWTAFVEKQNQDLDLMKRRIEGIEKDADKRLLMGDDMTNAADRFYGNNILTIDGCYHGTFVAGVIAGQGIGRQALRGVYPKARVMIVRAAPDGDEYDKDISSAIYYAVENGAKVINISLGKYTSPTPEMVNNAIAYALEKDVVVIQAAGNDHLNIDTTAYYPTGLTRSGTFYGNFLRVGASTKRGLCSSISNYGSSKVHLFAPGEDITATGLGNTYATENGTSIAAPVVSGLAALLCSYFPQLKAREVCDVLLRSCRIKTDPKTGIRVGVVDALSAVKLARNYKRK</sequence>
<dbReference type="GO" id="GO:0004252">
    <property type="term" value="F:serine-type endopeptidase activity"/>
    <property type="evidence" value="ECO:0007669"/>
    <property type="project" value="UniProtKB-UniRule"/>
</dbReference>
<evidence type="ECO:0000256" key="1">
    <source>
        <dbReference type="ARBA" id="ARBA00011073"/>
    </source>
</evidence>
<feature type="active site" description="Charge relay system" evidence="5">
    <location>
        <position position="289"/>
    </location>
</feature>
<protein>
    <submittedName>
        <fullName evidence="8">Peptidase, S8/S53 family</fullName>
    </submittedName>
</protein>
<dbReference type="RefSeq" id="WP_009161029.1">
    <property type="nucleotide sequence ID" value="NZ_KB290960.1"/>
</dbReference>
<dbReference type="InterPro" id="IPR022398">
    <property type="entry name" value="Peptidase_S8_His-AS"/>
</dbReference>
<dbReference type="InterPro" id="IPR023828">
    <property type="entry name" value="Peptidase_S8_Ser-AS"/>
</dbReference>
<evidence type="ECO:0000256" key="5">
    <source>
        <dbReference type="PROSITE-ProRule" id="PRU01240"/>
    </source>
</evidence>
<dbReference type="AlphaFoldDB" id="L1N1V9"/>
<proteinExistence type="inferred from homology"/>